<dbReference type="InterPro" id="IPR050624">
    <property type="entry name" value="HTH-type_Tx_Regulator"/>
</dbReference>
<dbReference type="RefSeq" id="WP_409351119.1">
    <property type="nucleotide sequence ID" value="NZ_LFEH01000089.1"/>
</dbReference>
<reference evidence="4 5" key="1">
    <citation type="submission" date="2015-02" db="EMBL/GenBank/DDBJ databases">
        <authorList>
            <person name="Gomez-Escribano P.J."/>
        </authorList>
    </citation>
    <scope>NUCLEOTIDE SEQUENCE [LARGE SCALE GENOMIC DNA]</scope>
    <source>
        <strain evidence="5">C34 (DSM 42122 / NRRL B-24963)</strain>
    </source>
</reference>
<dbReference type="PROSITE" id="PS01081">
    <property type="entry name" value="HTH_TETR_1"/>
    <property type="match status" value="1"/>
</dbReference>
<dbReference type="InterPro" id="IPR023772">
    <property type="entry name" value="DNA-bd_HTH_TetR-type_CS"/>
</dbReference>
<dbReference type="EMBL" id="LN831790">
    <property type="protein sequence ID" value="CQR60274.1"/>
    <property type="molecule type" value="Genomic_DNA"/>
</dbReference>
<dbReference type="KEGG" id="sle:sle_08110"/>
<feature type="domain" description="HTH tetR-type" evidence="3">
    <location>
        <begin position="18"/>
        <end position="78"/>
    </location>
</feature>
<keyword evidence="1 2" id="KW-0238">DNA-binding</keyword>
<dbReference type="PRINTS" id="PR00455">
    <property type="entry name" value="HTHTETR"/>
</dbReference>
<sequence length="208" mass="23481">MDQGQQVRLPLAEDRRTRRSRRALAAALVELVLERGFTALTVEDITERADVARATFYAHFRDKEDLFARVTSDLLAELGERLAPAVADSAVGFTGKPVLEMLRHAREERDLYRIVLRGEGDGKPLQMFVDACARATAGEFRARAERNAVQPRIDPELLARVWVGEQVAVLRWWVEQDTPALPAEEVVRMLLDLAMHGRYWASGFDTPV</sequence>
<organism evidence="4 5">
    <name type="scientific">Streptomyces leeuwenhoekii</name>
    <dbReference type="NCBI Taxonomy" id="1437453"/>
    <lineage>
        <taxon>Bacteria</taxon>
        <taxon>Bacillati</taxon>
        <taxon>Actinomycetota</taxon>
        <taxon>Actinomycetes</taxon>
        <taxon>Kitasatosporales</taxon>
        <taxon>Streptomycetaceae</taxon>
        <taxon>Streptomyces</taxon>
    </lineage>
</organism>
<dbReference type="InterPro" id="IPR009057">
    <property type="entry name" value="Homeodomain-like_sf"/>
</dbReference>
<dbReference type="Pfam" id="PF00440">
    <property type="entry name" value="TetR_N"/>
    <property type="match status" value="1"/>
</dbReference>
<evidence type="ECO:0000259" key="3">
    <source>
        <dbReference type="PROSITE" id="PS50977"/>
    </source>
</evidence>
<dbReference type="Proteomes" id="UP000035016">
    <property type="component" value="Chromosome Chromosome"/>
</dbReference>
<feature type="DNA-binding region" description="H-T-H motif" evidence="2">
    <location>
        <begin position="41"/>
        <end position="60"/>
    </location>
</feature>
<evidence type="ECO:0000313" key="4">
    <source>
        <dbReference type="EMBL" id="CQR60274.1"/>
    </source>
</evidence>
<name>A0A0F7VLB5_STRLW</name>
<accession>A0A0F7VLB5</accession>
<evidence type="ECO:0000256" key="2">
    <source>
        <dbReference type="PROSITE-ProRule" id="PRU00335"/>
    </source>
</evidence>
<dbReference type="SUPFAM" id="SSF46689">
    <property type="entry name" value="Homeodomain-like"/>
    <property type="match status" value="1"/>
</dbReference>
<gene>
    <name evidence="4" type="primary">sle_08110</name>
</gene>
<dbReference type="InterPro" id="IPR001647">
    <property type="entry name" value="HTH_TetR"/>
</dbReference>
<evidence type="ECO:0000313" key="5">
    <source>
        <dbReference type="Proteomes" id="UP000035016"/>
    </source>
</evidence>
<dbReference type="GO" id="GO:0003677">
    <property type="term" value="F:DNA binding"/>
    <property type="evidence" value="ECO:0007669"/>
    <property type="project" value="UniProtKB-UniRule"/>
</dbReference>
<protein>
    <submittedName>
        <fullName evidence="4">TetR Family Transcriptional Regulator</fullName>
    </submittedName>
</protein>
<evidence type="ECO:0000256" key="1">
    <source>
        <dbReference type="ARBA" id="ARBA00023125"/>
    </source>
</evidence>
<dbReference type="PANTHER" id="PTHR43479">
    <property type="entry name" value="ACREF/ENVCD OPERON REPRESSOR-RELATED"/>
    <property type="match status" value="1"/>
</dbReference>
<dbReference type="AlphaFoldDB" id="A0A0F7VLB5"/>
<proteinExistence type="predicted"/>
<dbReference type="PROSITE" id="PS50977">
    <property type="entry name" value="HTH_TETR_2"/>
    <property type="match status" value="1"/>
</dbReference>
<dbReference type="PANTHER" id="PTHR43479:SF7">
    <property type="entry name" value="TETR-FAMILY TRANSCRIPTIONAL REGULATOR"/>
    <property type="match status" value="1"/>
</dbReference>
<dbReference type="Gene3D" id="1.10.357.10">
    <property type="entry name" value="Tetracycline Repressor, domain 2"/>
    <property type="match status" value="1"/>
</dbReference>